<keyword evidence="2" id="KW-1185">Reference proteome</keyword>
<name>A0A4Y2LHN8_ARAVE</name>
<accession>A0A4Y2LHN8</accession>
<organism evidence="1 2">
    <name type="scientific">Araneus ventricosus</name>
    <name type="common">Orbweaver spider</name>
    <name type="synonym">Epeira ventricosa</name>
    <dbReference type="NCBI Taxonomy" id="182803"/>
    <lineage>
        <taxon>Eukaryota</taxon>
        <taxon>Metazoa</taxon>
        <taxon>Ecdysozoa</taxon>
        <taxon>Arthropoda</taxon>
        <taxon>Chelicerata</taxon>
        <taxon>Arachnida</taxon>
        <taxon>Araneae</taxon>
        <taxon>Araneomorphae</taxon>
        <taxon>Entelegynae</taxon>
        <taxon>Araneoidea</taxon>
        <taxon>Araneidae</taxon>
        <taxon>Araneus</taxon>
    </lineage>
</organism>
<evidence type="ECO:0000313" key="1">
    <source>
        <dbReference type="EMBL" id="GBN14275.1"/>
    </source>
</evidence>
<evidence type="ECO:0000313" key="2">
    <source>
        <dbReference type="Proteomes" id="UP000499080"/>
    </source>
</evidence>
<gene>
    <name evidence="1" type="ORF">AVEN_219620_1</name>
</gene>
<proteinExistence type="predicted"/>
<dbReference type="AlphaFoldDB" id="A0A4Y2LHN8"/>
<sequence>MGRLVGNLIRWHNFDDTGHISHRLTKSTVGVNKRYSNPSETGGEKCSKYMRTLGTIGMLLDMDRAILMNYGTYASNLPTKNIVGVNKRQPNL</sequence>
<comment type="caution">
    <text evidence="1">The sequence shown here is derived from an EMBL/GenBank/DDBJ whole genome shotgun (WGS) entry which is preliminary data.</text>
</comment>
<protein>
    <submittedName>
        <fullName evidence="1">Uncharacterized protein</fullName>
    </submittedName>
</protein>
<dbReference type="Proteomes" id="UP000499080">
    <property type="component" value="Unassembled WGS sequence"/>
</dbReference>
<reference evidence="1 2" key="1">
    <citation type="journal article" date="2019" name="Sci. Rep.">
        <title>Orb-weaving spider Araneus ventricosus genome elucidates the spidroin gene catalogue.</title>
        <authorList>
            <person name="Kono N."/>
            <person name="Nakamura H."/>
            <person name="Ohtoshi R."/>
            <person name="Moran D.A.P."/>
            <person name="Shinohara A."/>
            <person name="Yoshida Y."/>
            <person name="Fujiwara M."/>
            <person name="Mori M."/>
            <person name="Tomita M."/>
            <person name="Arakawa K."/>
        </authorList>
    </citation>
    <scope>NUCLEOTIDE SEQUENCE [LARGE SCALE GENOMIC DNA]</scope>
</reference>
<dbReference type="EMBL" id="BGPR01005885">
    <property type="protein sequence ID" value="GBN14275.1"/>
    <property type="molecule type" value="Genomic_DNA"/>
</dbReference>